<gene>
    <name evidence="1" type="ORF">DSO57_1033617</name>
</gene>
<comment type="caution">
    <text evidence="1">The sequence shown here is derived from an EMBL/GenBank/DDBJ whole genome shotgun (WGS) entry which is preliminary data.</text>
</comment>
<reference evidence="1" key="1">
    <citation type="submission" date="2022-04" db="EMBL/GenBank/DDBJ databases">
        <title>Genome of the entomopathogenic fungus Entomophthora muscae.</title>
        <authorList>
            <person name="Elya C."/>
            <person name="Lovett B.R."/>
            <person name="Lee E."/>
            <person name="Macias A.M."/>
            <person name="Hajek A.E."/>
            <person name="De Bivort B.L."/>
            <person name="Kasson M.T."/>
            <person name="De Fine Licht H.H."/>
            <person name="Stajich J.E."/>
        </authorList>
    </citation>
    <scope>NUCLEOTIDE SEQUENCE</scope>
    <source>
        <strain evidence="1">Berkeley</strain>
    </source>
</reference>
<organism evidence="1 2">
    <name type="scientific">Entomophthora muscae</name>
    <dbReference type="NCBI Taxonomy" id="34485"/>
    <lineage>
        <taxon>Eukaryota</taxon>
        <taxon>Fungi</taxon>
        <taxon>Fungi incertae sedis</taxon>
        <taxon>Zoopagomycota</taxon>
        <taxon>Entomophthoromycotina</taxon>
        <taxon>Entomophthoromycetes</taxon>
        <taxon>Entomophthorales</taxon>
        <taxon>Entomophthoraceae</taxon>
        <taxon>Entomophthora</taxon>
    </lineage>
</organism>
<evidence type="ECO:0000313" key="1">
    <source>
        <dbReference type="EMBL" id="KAJ9052490.1"/>
    </source>
</evidence>
<keyword evidence="2" id="KW-1185">Reference proteome</keyword>
<name>A0ACC2RR00_9FUNG</name>
<dbReference type="Proteomes" id="UP001165960">
    <property type="component" value="Unassembled WGS sequence"/>
</dbReference>
<accession>A0ACC2RR00</accession>
<proteinExistence type="predicted"/>
<dbReference type="EMBL" id="QTSX02006657">
    <property type="protein sequence ID" value="KAJ9052490.1"/>
    <property type="molecule type" value="Genomic_DNA"/>
</dbReference>
<sequence length="54" mass="6383">MSWYRKEQSPNEDYSHSLHLTTVPADPFHHPVPVRTNSSSKRESREFLDLCKQL</sequence>
<evidence type="ECO:0000313" key="2">
    <source>
        <dbReference type="Proteomes" id="UP001165960"/>
    </source>
</evidence>
<protein>
    <submittedName>
        <fullName evidence="1">Uncharacterized protein</fullName>
    </submittedName>
</protein>